<name>A0A0F9WQX1_9ZZZZ</name>
<accession>A0A0F9WQX1</accession>
<keyword evidence="1" id="KW-0472">Membrane</keyword>
<dbReference type="EMBL" id="LAZR01000220">
    <property type="protein sequence ID" value="KKN81143.1"/>
    <property type="molecule type" value="Genomic_DNA"/>
</dbReference>
<feature type="transmembrane region" description="Helical" evidence="1">
    <location>
        <begin position="7"/>
        <end position="23"/>
    </location>
</feature>
<evidence type="ECO:0000256" key="1">
    <source>
        <dbReference type="SAM" id="Phobius"/>
    </source>
</evidence>
<sequence length="59" mass="6294">MKTAIEISFLIGAGIFAVGLWWLAPWLSLVITGLLIMLGAGVAYFNEPAKKSAKPTKTS</sequence>
<protein>
    <submittedName>
        <fullName evidence="2">Uncharacterized protein</fullName>
    </submittedName>
</protein>
<reference evidence="2" key="1">
    <citation type="journal article" date="2015" name="Nature">
        <title>Complex archaea that bridge the gap between prokaryotes and eukaryotes.</title>
        <authorList>
            <person name="Spang A."/>
            <person name="Saw J.H."/>
            <person name="Jorgensen S.L."/>
            <person name="Zaremba-Niedzwiedzka K."/>
            <person name="Martijn J."/>
            <person name="Lind A.E."/>
            <person name="van Eijk R."/>
            <person name="Schleper C."/>
            <person name="Guy L."/>
            <person name="Ettema T.J."/>
        </authorList>
    </citation>
    <scope>NUCLEOTIDE SEQUENCE</scope>
</reference>
<dbReference type="AlphaFoldDB" id="A0A0F9WQX1"/>
<feature type="transmembrane region" description="Helical" evidence="1">
    <location>
        <begin position="29"/>
        <end position="46"/>
    </location>
</feature>
<keyword evidence="1" id="KW-1133">Transmembrane helix</keyword>
<evidence type="ECO:0000313" key="2">
    <source>
        <dbReference type="EMBL" id="KKN81143.1"/>
    </source>
</evidence>
<organism evidence="2">
    <name type="scientific">marine sediment metagenome</name>
    <dbReference type="NCBI Taxonomy" id="412755"/>
    <lineage>
        <taxon>unclassified sequences</taxon>
        <taxon>metagenomes</taxon>
        <taxon>ecological metagenomes</taxon>
    </lineage>
</organism>
<comment type="caution">
    <text evidence="2">The sequence shown here is derived from an EMBL/GenBank/DDBJ whole genome shotgun (WGS) entry which is preliminary data.</text>
</comment>
<gene>
    <name evidence="2" type="ORF">LCGC14_0323620</name>
</gene>
<proteinExistence type="predicted"/>
<keyword evidence="1" id="KW-0812">Transmembrane</keyword>